<keyword evidence="1" id="KW-1133">Transmembrane helix</keyword>
<dbReference type="EMBL" id="CP016761">
    <property type="protein sequence ID" value="ANX13256.1"/>
    <property type="molecule type" value="Genomic_DNA"/>
</dbReference>
<reference evidence="2 3" key="1">
    <citation type="submission" date="2016-08" db="EMBL/GenBank/DDBJ databases">
        <title>Complete genome sequence of Fictibacillus arsenicus G25-54, a strain with toxicity to nematodes and a potential arsenic-resistance activity.</title>
        <authorList>
            <person name="Zheng Z."/>
        </authorList>
    </citation>
    <scope>NUCLEOTIDE SEQUENCE [LARGE SCALE GENOMIC DNA]</scope>
    <source>
        <strain evidence="2 3">G25-54</strain>
    </source>
</reference>
<dbReference type="Proteomes" id="UP000077412">
    <property type="component" value="Chromosome"/>
</dbReference>
<dbReference type="KEGG" id="far:ABE41_014705"/>
<dbReference type="AlphaFoldDB" id="A0A1B1Z7A9"/>
<evidence type="ECO:0000313" key="2">
    <source>
        <dbReference type="EMBL" id="ANX13256.1"/>
    </source>
</evidence>
<dbReference type="RefSeq" id="WP_066291796.1">
    <property type="nucleotide sequence ID" value="NZ_CP016761.1"/>
</dbReference>
<keyword evidence="1" id="KW-0472">Membrane</keyword>
<sequence length="66" mass="7691">MKWTDFFNIALFSILWVALIQKKPGIKEWVSEVTNDNLMWGIIIPIILYAALVIAGRILRNKYLNN</sequence>
<dbReference type="STRING" id="255247.ABE41_014705"/>
<evidence type="ECO:0000256" key="1">
    <source>
        <dbReference type="SAM" id="Phobius"/>
    </source>
</evidence>
<dbReference type="OrthoDB" id="2971800at2"/>
<keyword evidence="3" id="KW-1185">Reference proteome</keyword>
<protein>
    <submittedName>
        <fullName evidence="2">Uncharacterized protein</fullName>
    </submittedName>
</protein>
<gene>
    <name evidence="2" type="ORF">ABE41_014705</name>
</gene>
<proteinExistence type="predicted"/>
<name>A0A1B1Z7A9_9BACL</name>
<keyword evidence="1" id="KW-0812">Transmembrane</keyword>
<evidence type="ECO:0000313" key="3">
    <source>
        <dbReference type="Proteomes" id="UP000077412"/>
    </source>
</evidence>
<accession>A0A1B1Z7A9</accession>
<feature type="transmembrane region" description="Helical" evidence="1">
    <location>
        <begin position="38"/>
        <end position="59"/>
    </location>
</feature>
<organism evidence="2 3">
    <name type="scientific">Fictibacillus arsenicus</name>
    <dbReference type="NCBI Taxonomy" id="255247"/>
    <lineage>
        <taxon>Bacteria</taxon>
        <taxon>Bacillati</taxon>
        <taxon>Bacillota</taxon>
        <taxon>Bacilli</taxon>
        <taxon>Bacillales</taxon>
        <taxon>Fictibacillaceae</taxon>
        <taxon>Fictibacillus</taxon>
    </lineage>
</organism>